<dbReference type="EMBL" id="LSOG01000096">
    <property type="protein sequence ID" value="OEH45453.1"/>
    <property type="molecule type" value="Genomic_DNA"/>
</dbReference>
<reference evidence="2 3" key="1">
    <citation type="submission" date="2016-02" db="EMBL/GenBank/DDBJ databases">
        <title>Secondary metabolites in Legionella.</title>
        <authorList>
            <person name="Tobias N.J."/>
            <person name="Bode H.B."/>
        </authorList>
    </citation>
    <scope>NUCLEOTIDE SEQUENCE [LARGE SCALE GENOMIC DNA]</scope>
    <source>
        <strain evidence="2 3">DSM 19216</strain>
    </source>
</reference>
<keyword evidence="3" id="KW-1185">Reference proteome</keyword>
<keyword evidence="1" id="KW-0812">Transmembrane</keyword>
<name>A0A1E5JM86_9GAMM</name>
<dbReference type="AlphaFoldDB" id="A0A1E5JM86"/>
<organism evidence="2 3">
    <name type="scientific">Legionella parisiensis</name>
    <dbReference type="NCBI Taxonomy" id="45071"/>
    <lineage>
        <taxon>Bacteria</taxon>
        <taxon>Pseudomonadati</taxon>
        <taxon>Pseudomonadota</taxon>
        <taxon>Gammaproteobacteria</taxon>
        <taxon>Legionellales</taxon>
        <taxon>Legionellaceae</taxon>
        <taxon>Legionella</taxon>
    </lineage>
</organism>
<evidence type="ECO:0000256" key="1">
    <source>
        <dbReference type="SAM" id="Phobius"/>
    </source>
</evidence>
<accession>A0A1E5JM86</accession>
<feature type="transmembrane region" description="Helical" evidence="1">
    <location>
        <begin position="80"/>
        <end position="99"/>
    </location>
</feature>
<protein>
    <submittedName>
        <fullName evidence="2">Uncharacterized protein</fullName>
    </submittedName>
</protein>
<evidence type="ECO:0000313" key="2">
    <source>
        <dbReference type="EMBL" id="OEH45453.1"/>
    </source>
</evidence>
<dbReference type="RefSeq" id="WP_240489558.1">
    <property type="nucleotide sequence ID" value="NZ_LSOG01000096.1"/>
</dbReference>
<proteinExistence type="predicted"/>
<dbReference type="Proteomes" id="UP000095229">
    <property type="component" value="Unassembled WGS sequence"/>
</dbReference>
<feature type="transmembrane region" description="Helical" evidence="1">
    <location>
        <begin position="55"/>
        <end position="74"/>
    </location>
</feature>
<evidence type="ECO:0000313" key="3">
    <source>
        <dbReference type="Proteomes" id="UP000095229"/>
    </source>
</evidence>
<keyword evidence="1" id="KW-1133">Transmembrane helix</keyword>
<comment type="caution">
    <text evidence="2">The sequence shown here is derived from an EMBL/GenBank/DDBJ whole genome shotgun (WGS) entry which is preliminary data.</text>
</comment>
<sequence length="100" mass="11831">MKLLKDGLFIIYQYLVKQTEDASHQITLFGIVMMINYPLFGVFWKLESFQMSEEFFLRLVAAVLCASLAVNRFWPQALLKFLPIFWYAVLLFCLPYFFAI</sequence>
<gene>
    <name evidence="2" type="ORF">lpari_03637</name>
</gene>
<dbReference type="PATRIC" id="fig|45071.7.peg.3905"/>
<keyword evidence="1" id="KW-0472">Membrane</keyword>
<feature type="transmembrane region" description="Helical" evidence="1">
    <location>
        <begin position="22"/>
        <end position="43"/>
    </location>
</feature>